<protein>
    <submittedName>
        <fullName evidence="5">RNA polymerase II C-terminal domain kinase beta subunit</fullName>
        <ecNumber evidence="5">3.2.1.21</ecNumber>
    </submittedName>
</protein>
<keyword evidence="5" id="KW-0808">Transferase</keyword>
<evidence type="ECO:0000313" key="6">
    <source>
        <dbReference type="Proteomes" id="UP001150569"/>
    </source>
</evidence>
<dbReference type="GO" id="GO:0070897">
    <property type="term" value="P:transcription preinitiation complex assembly"/>
    <property type="evidence" value="ECO:0007669"/>
    <property type="project" value="InterPro"/>
</dbReference>
<dbReference type="PRINTS" id="PR00685">
    <property type="entry name" value="TIFACTORIIB"/>
</dbReference>
<name>A0A9W8AFG4_9FUNG</name>
<keyword evidence="5" id="KW-0326">Glycosidase</keyword>
<dbReference type="Proteomes" id="UP001150569">
    <property type="component" value="Unassembled WGS sequence"/>
</dbReference>
<evidence type="ECO:0000313" key="5">
    <source>
        <dbReference type="EMBL" id="KAJ1929640.1"/>
    </source>
</evidence>
<dbReference type="InterPro" id="IPR013763">
    <property type="entry name" value="Cyclin-like_dom"/>
</dbReference>
<comment type="similarity">
    <text evidence="3">Belongs to the cyclin family.</text>
</comment>
<dbReference type="PANTHER" id="PTHR10026">
    <property type="entry name" value="CYCLIN"/>
    <property type="match status" value="1"/>
</dbReference>
<dbReference type="InterPro" id="IPR043198">
    <property type="entry name" value="Cyclin/Ssn8"/>
</dbReference>
<dbReference type="InterPro" id="IPR036915">
    <property type="entry name" value="Cyclin-like_sf"/>
</dbReference>
<comment type="caution">
    <text evidence="5">The sequence shown here is derived from an EMBL/GenBank/DDBJ whole genome shotgun (WGS) entry which is preliminary data.</text>
</comment>
<keyword evidence="5" id="KW-0418">Kinase</keyword>
<dbReference type="AlphaFoldDB" id="A0A9W8AFG4"/>
<accession>A0A9W8AFG4</accession>
<keyword evidence="6" id="KW-1185">Reference proteome</keyword>
<dbReference type="InterPro" id="IPR000812">
    <property type="entry name" value="TFIIB"/>
</dbReference>
<dbReference type="EMBL" id="JANBPT010000029">
    <property type="protein sequence ID" value="KAJ1929640.1"/>
    <property type="molecule type" value="Genomic_DNA"/>
</dbReference>
<sequence>MNAIHSTPSQPGSARLPPKTVNLRRANFWATDIPDYTFIHLVGMKLGFPVQTICTAQLLHTKYTRRHFESTGYTRTEVNITCLFVACKAEETIKKLRDIVLAAYIIIYPTGDYLSVSDNDIEYLRRQVIMCEASLLEILHFCFEFPHPHRYLVKFARCLDVDKEIAGKAWKMTTECFQTTLPLRFPPHTVALGALYLASKLAHAPLEPPTITTTDGDLTPDHSPWYVKLGARPEDVDEFSHHMIDFYIASSRKPVTPTVATHSEVPN</sequence>
<dbReference type="OrthoDB" id="25002at2759"/>
<reference evidence="5" key="1">
    <citation type="submission" date="2022-07" db="EMBL/GenBank/DDBJ databases">
        <title>Phylogenomic reconstructions and comparative analyses of Kickxellomycotina fungi.</title>
        <authorList>
            <person name="Reynolds N.K."/>
            <person name="Stajich J.E."/>
            <person name="Barry K."/>
            <person name="Grigoriev I.V."/>
            <person name="Crous P."/>
            <person name="Smith M.E."/>
        </authorList>
    </citation>
    <scope>NUCLEOTIDE SEQUENCE</scope>
    <source>
        <strain evidence="5">RSA 861</strain>
    </source>
</reference>
<keyword evidence="1" id="KW-0805">Transcription regulation</keyword>
<dbReference type="GO" id="GO:0006357">
    <property type="term" value="P:regulation of transcription by RNA polymerase II"/>
    <property type="evidence" value="ECO:0007669"/>
    <property type="project" value="InterPro"/>
</dbReference>
<dbReference type="SUPFAM" id="SSF47954">
    <property type="entry name" value="Cyclin-like"/>
    <property type="match status" value="2"/>
</dbReference>
<dbReference type="Gene3D" id="1.10.472.10">
    <property type="entry name" value="Cyclin-like"/>
    <property type="match status" value="2"/>
</dbReference>
<feature type="domain" description="Cyclin-like" evidence="4">
    <location>
        <begin position="150"/>
        <end position="245"/>
    </location>
</feature>
<dbReference type="GO" id="GO:0008422">
    <property type="term" value="F:beta-glucosidase activity"/>
    <property type="evidence" value="ECO:0007669"/>
    <property type="project" value="UniProtKB-EC"/>
</dbReference>
<evidence type="ECO:0000259" key="4">
    <source>
        <dbReference type="SMART" id="SM00385"/>
    </source>
</evidence>
<organism evidence="5 6">
    <name type="scientific">Tieghemiomyces parasiticus</name>
    <dbReference type="NCBI Taxonomy" id="78921"/>
    <lineage>
        <taxon>Eukaryota</taxon>
        <taxon>Fungi</taxon>
        <taxon>Fungi incertae sedis</taxon>
        <taxon>Zoopagomycota</taxon>
        <taxon>Kickxellomycotina</taxon>
        <taxon>Dimargaritomycetes</taxon>
        <taxon>Dimargaritales</taxon>
        <taxon>Dimargaritaceae</taxon>
        <taxon>Tieghemiomyces</taxon>
    </lineage>
</organism>
<dbReference type="GO" id="GO:0016301">
    <property type="term" value="F:kinase activity"/>
    <property type="evidence" value="ECO:0007669"/>
    <property type="project" value="UniProtKB-KW"/>
</dbReference>
<keyword evidence="5" id="KW-0378">Hydrolase</keyword>
<evidence type="ECO:0000256" key="1">
    <source>
        <dbReference type="ARBA" id="ARBA00023015"/>
    </source>
</evidence>
<dbReference type="CDD" id="cd20546">
    <property type="entry name" value="CYCLIN_SpCG1C_ScCTK2-like_rpt2"/>
    <property type="match status" value="1"/>
</dbReference>
<evidence type="ECO:0000256" key="2">
    <source>
        <dbReference type="ARBA" id="ARBA00023163"/>
    </source>
</evidence>
<keyword evidence="3" id="KW-0195">Cyclin</keyword>
<proteinExistence type="inferred from homology"/>
<dbReference type="GO" id="GO:0016538">
    <property type="term" value="F:cyclin-dependent protein serine/threonine kinase regulator activity"/>
    <property type="evidence" value="ECO:0007669"/>
    <property type="project" value="InterPro"/>
</dbReference>
<dbReference type="Pfam" id="PF00134">
    <property type="entry name" value="Cyclin_N"/>
    <property type="match status" value="1"/>
</dbReference>
<dbReference type="EC" id="3.2.1.21" evidence="5"/>
<evidence type="ECO:0000256" key="3">
    <source>
        <dbReference type="RuleBase" id="RU000383"/>
    </source>
</evidence>
<gene>
    <name evidence="5" type="primary">CTK2_1</name>
    <name evidence="5" type="ORF">IWQ60_001017</name>
</gene>
<dbReference type="SMART" id="SM00385">
    <property type="entry name" value="CYCLIN"/>
    <property type="match status" value="2"/>
</dbReference>
<dbReference type="InterPro" id="IPR006671">
    <property type="entry name" value="Cyclin_N"/>
</dbReference>
<keyword evidence="2" id="KW-0804">Transcription</keyword>
<feature type="domain" description="Cyclin-like" evidence="4">
    <location>
        <begin position="37"/>
        <end position="137"/>
    </location>
</feature>